<evidence type="ECO:0000256" key="1">
    <source>
        <dbReference type="SAM" id="Phobius"/>
    </source>
</evidence>
<comment type="caution">
    <text evidence="2">The sequence shown here is derived from an EMBL/GenBank/DDBJ whole genome shotgun (WGS) entry which is preliminary data.</text>
</comment>
<accession>A0ABR0KB00</accession>
<protein>
    <submittedName>
        <fullName evidence="2">Uncharacterized protein</fullName>
    </submittedName>
</protein>
<keyword evidence="1" id="KW-0812">Transmembrane</keyword>
<keyword evidence="3" id="KW-1185">Reference proteome</keyword>
<proteinExistence type="predicted"/>
<dbReference type="EMBL" id="JAVRRG010000050">
    <property type="protein sequence ID" value="KAK5092925.1"/>
    <property type="molecule type" value="Genomic_DNA"/>
</dbReference>
<evidence type="ECO:0000313" key="3">
    <source>
        <dbReference type="Proteomes" id="UP001345013"/>
    </source>
</evidence>
<name>A0ABR0KB00_9EURO</name>
<feature type="transmembrane region" description="Helical" evidence="1">
    <location>
        <begin position="71"/>
        <end position="89"/>
    </location>
</feature>
<sequence>MPKPTSDAAKASDASLQKLVAAPLPQRLPDVDSGTAPADMGLELTFFSRVASILLLPLLLYTILPLSISSIFLKVLKFLAALTLVNFGLHEAFYPPTWLYTRDHHQQRTPY</sequence>
<evidence type="ECO:0000313" key="2">
    <source>
        <dbReference type="EMBL" id="KAK5092925.1"/>
    </source>
</evidence>
<keyword evidence="1" id="KW-1133">Transmembrane helix</keyword>
<keyword evidence="1" id="KW-0472">Membrane</keyword>
<organism evidence="2 3">
    <name type="scientific">Lithohypha guttulata</name>
    <dbReference type="NCBI Taxonomy" id="1690604"/>
    <lineage>
        <taxon>Eukaryota</taxon>
        <taxon>Fungi</taxon>
        <taxon>Dikarya</taxon>
        <taxon>Ascomycota</taxon>
        <taxon>Pezizomycotina</taxon>
        <taxon>Eurotiomycetes</taxon>
        <taxon>Chaetothyriomycetidae</taxon>
        <taxon>Chaetothyriales</taxon>
        <taxon>Trichomeriaceae</taxon>
        <taxon>Lithohypha</taxon>
    </lineage>
</organism>
<feature type="transmembrane region" description="Helical" evidence="1">
    <location>
        <begin position="46"/>
        <end position="64"/>
    </location>
</feature>
<dbReference type="Proteomes" id="UP001345013">
    <property type="component" value="Unassembled WGS sequence"/>
</dbReference>
<gene>
    <name evidence="2" type="ORF">LTR24_004720</name>
</gene>
<reference evidence="2 3" key="1">
    <citation type="submission" date="2023-08" db="EMBL/GenBank/DDBJ databases">
        <title>Black Yeasts Isolated from many extreme environments.</title>
        <authorList>
            <person name="Coleine C."/>
            <person name="Stajich J.E."/>
            <person name="Selbmann L."/>
        </authorList>
    </citation>
    <scope>NUCLEOTIDE SEQUENCE [LARGE SCALE GENOMIC DNA]</scope>
    <source>
        <strain evidence="2 3">CCFEE 5885</strain>
    </source>
</reference>